<comment type="caution">
    <text evidence="2">The sequence shown here is derived from an EMBL/GenBank/DDBJ whole genome shotgun (WGS) entry which is preliminary data.</text>
</comment>
<protein>
    <recommendedName>
        <fullName evidence="4">Cleavage/polyadenylation specificity factor A subunit C-terminal domain-containing protein</fullName>
    </recommendedName>
</protein>
<evidence type="ECO:0000313" key="3">
    <source>
        <dbReference type="Proteomes" id="UP000324800"/>
    </source>
</evidence>
<feature type="region of interest" description="Disordered" evidence="1">
    <location>
        <begin position="1"/>
        <end position="54"/>
    </location>
</feature>
<evidence type="ECO:0000313" key="2">
    <source>
        <dbReference type="EMBL" id="KAA6396942.1"/>
    </source>
</evidence>
<feature type="compositionally biased region" description="Low complexity" evidence="1">
    <location>
        <begin position="14"/>
        <end position="36"/>
    </location>
</feature>
<dbReference type="OrthoDB" id="433457at2759"/>
<sequence>MYSYVDMDAKDNINNNNNSSSDSQSQQQQQQQQQFQTDEYEDNDQYDPYIQSQSDPSIQYSLTPHLPSILTPLHPPLSIIGATSDGGLIIIHKLPIQMEIFAHQLEIRLSSLVKYGFGGLVQTDFRAPWLSNVRHSQSSGAFDSDFIQYTLALRKEKKQELSKLLGLDVEDILMGVLELVRMR</sequence>
<name>A0A5J4WQU3_9EUKA</name>
<evidence type="ECO:0000256" key="1">
    <source>
        <dbReference type="SAM" id="MobiDB-lite"/>
    </source>
</evidence>
<dbReference type="Proteomes" id="UP000324800">
    <property type="component" value="Unassembled WGS sequence"/>
</dbReference>
<accession>A0A5J4WQU3</accession>
<organism evidence="2 3">
    <name type="scientific">Streblomastix strix</name>
    <dbReference type="NCBI Taxonomy" id="222440"/>
    <lineage>
        <taxon>Eukaryota</taxon>
        <taxon>Metamonada</taxon>
        <taxon>Preaxostyla</taxon>
        <taxon>Oxymonadida</taxon>
        <taxon>Streblomastigidae</taxon>
        <taxon>Streblomastix</taxon>
    </lineage>
</organism>
<proteinExistence type="predicted"/>
<dbReference type="AlphaFoldDB" id="A0A5J4WQU3"/>
<reference evidence="2 3" key="1">
    <citation type="submission" date="2019-03" db="EMBL/GenBank/DDBJ databases">
        <title>Single cell metagenomics reveals metabolic interactions within the superorganism composed of flagellate Streblomastix strix and complex community of Bacteroidetes bacteria on its surface.</title>
        <authorList>
            <person name="Treitli S.C."/>
            <person name="Kolisko M."/>
            <person name="Husnik F."/>
            <person name="Keeling P."/>
            <person name="Hampl V."/>
        </authorList>
    </citation>
    <scope>NUCLEOTIDE SEQUENCE [LARGE SCALE GENOMIC DNA]</scope>
    <source>
        <strain evidence="2">ST1C</strain>
    </source>
</reference>
<dbReference type="EMBL" id="SNRW01001303">
    <property type="protein sequence ID" value="KAA6396942.1"/>
    <property type="molecule type" value="Genomic_DNA"/>
</dbReference>
<evidence type="ECO:0008006" key="4">
    <source>
        <dbReference type="Google" id="ProtNLM"/>
    </source>
</evidence>
<gene>
    <name evidence="2" type="ORF">EZS28_007531</name>
</gene>